<protein>
    <recommendedName>
        <fullName evidence="8">GATA-type domain-containing protein</fullName>
    </recommendedName>
</protein>
<feature type="non-terminal residue" evidence="9">
    <location>
        <position position="1"/>
    </location>
</feature>
<dbReference type="SMART" id="SM00401">
    <property type="entry name" value="ZnF_GATA"/>
    <property type="match status" value="1"/>
</dbReference>
<dbReference type="GO" id="GO:0000981">
    <property type="term" value="F:DNA-binding transcription factor activity, RNA polymerase II-specific"/>
    <property type="evidence" value="ECO:0007669"/>
    <property type="project" value="TreeGrafter"/>
</dbReference>
<evidence type="ECO:0000256" key="6">
    <source>
        <dbReference type="PROSITE-ProRule" id="PRU00094"/>
    </source>
</evidence>
<keyword evidence="3 6" id="KW-0863">Zinc-finger</keyword>
<feature type="compositionally biased region" description="Polar residues" evidence="7">
    <location>
        <begin position="574"/>
        <end position="603"/>
    </location>
</feature>
<evidence type="ECO:0000256" key="3">
    <source>
        <dbReference type="ARBA" id="ARBA00022771"/>
    </source>
</evidence>
<feature type="compositionally biased region" description="Low complexity" evidence="7">
    <location>
        <begin position="534"/>
        <end position="548"/>
    </location>
</feature>
<dbReference type="eggNOG" id="KOG1601">
    <property type="taxonomic scope" value="Eukaryota"/>
</dbReference>
<dbReference type="CDD" id="cd00202">
    <property type="entry name" value="ZnF_GATA"/>
    <property type="match status" value="1"/>
</dbReference>
<dbReference type="EMBL" id="KQ244353">
    <property type="protein sequence ID" value="KNC74497.1"/>
    <property type="molecule type" value="Genomic_DNA"/>
</dbReference>
<feature type="compositionally biased region" description="Polar residues" evidence="7">
    <location>
        <begin position="392"/>
        <end position="419"/>
    </location>
</feature>
<evidence type="ECO:0000256" key="5">
    <source>
        <dbReference type="ARBA" id="ARBA00023242"/>
    </source>
</evidence>
<dbReference type="GO" id="GO:0000978">
    <property type="term" value="F:RNA polymerase II cis-regulatory region sequence-specific DNA binding"/>
    <property type="evidence" value="ECO:0007669"/>
    <property type="project" value="TreeGrafter"/>
</dbReference>
<dbReference type="GO" id="GO:0000122">
    <property type="term" value="P:negative regulation of transcription by RNA polymerase II"/>
    <property type="evidence" value="ECO:0007669"/>
    <property type="project" value="TreeGrafter"/>
</dbReference>
<gene>
    <name evidence="9" type="ORF">SARC_12959</name>
</gene>
<dbReference type="GO" id="GO:0008270">
    <property type="term" value="F:zinc ion binding"/>
    <property type="evidence" value="ECO:0007669"/>
    <property type="project" value="UniProtKB-KW"/>
</dbReference>
<dbReference type="Proteomes" id="UP000054560">
    <property type="component" value="Unassembled WGS sequence"/>
</dbReference>
<proteinExistence type="predicted"/>
<dbReference type="OrthoDB" id="515401at2759"/>
<keyword evidence="5" id="KW-0539">Nucleus</keyword>
<keyword evidence="10" id="KW-1185">Reference proteome</keyword>
<sequence>SDLNVDPSPITAEFNPYANSDWMGSQMGSLKTLPSSKLGPEIVEYELHPENLDLLNLDSFDSQQSILDQDLSTQTSILRQQLSTASTSNEELLFAPIPSGMGSLDSYDGGFLLKNELDDCDSGLSMPATPHDDMLSFNQVSRLSSVISADSLDSITSDIFPGEEVLSSHKSQQLNDRYSMAFCDTPDITDSISFNYNDFGRASTSSFGSDMTFSSGASVGNESPKEDVKLYTPHATQTLLASQVPSTVQQFQQQQQKQQYLQQGPPVGTRHAHMYRAVEEYASTGSMASIQSATNDLNSSKSQKTSDTTPQVANATSTGNPTPQIRARSSDSVSSCGSTGVVKKTKRPSKATTANKAQAQLAKNASKIEQPHQTKIPSKLGESAVKRAVSGSVLNSTSTNPTGNSKAGSTQGQKADSTTPVACANCETTTTTMWRNNSAGQVVCNACGLYERVNNCTRPKYLKSQTIRRRKPRRCKQLEQGVRPCVVQIRPNLNTLGPLAPIQQSHIYNPKMQHQQQIITAQHPQRDLGNNQIQQGHAQAQTQGMTGQSARPLAKVSASATEKPPVTLKRKIDQSSGLKRSASRMSYSPSTGQHMGYQNSNSNPAKKLRMAESVPTPSNIRSATLPKPMNVAGSSDITLSSKGAVAFNSSMQRVIMNRCKNIRRPVDYEAGSTSSILASVVKAELV</sequence>
<dbReference type="InterPro" id="IPR039355">
    <property type="entry name" value="Transcription_factor_GATA"/>
</dbReference>
<accession>A0A0L0FCJ6</accession>
<dbReference type="GO" id="GO:0045944">
    <property type="term" value="P:positive regulation of transcription by RNA polymerase II"/>
    <property type="evidence" value="ECO:0007669"/>
    <property type="project" value="TreeGrafter"/>
</dbReference>
<dbReference type="Pfam" id="PF00320">
    <property type="entry name" value="GATA"/>
    <property type="match status" value="1"/>
</dbReference>
<dbReference type="GO" id="GO:0005634">
    <property type="term" value="C:nucleus"/>
    <property type="evidence" value="ECO:0007669"/>
    <property type="project" value="UniProtKB-SubCell"/>
</dbReference>
<dbReference type="PANTHER" id="PTHR10071:SF281">
    <property type="entry name" value="BOX A-BINDING FACTOR-RELATED"/>
    <property type="match status" value="1"/>
</dbReference>
<evidence type="ECO:0000256" key="4">
    <source>
        <dbReference type="ARBA" id="ARBA00022833"/>
    </source>
</evidence>
<evidence type="ECO:0000256" key="7">
    <source>
        <dbReference type="SAM" id="MobiDB-lite"/>
    </source>
</evidence>
<feature type="region of interest" description="Disordered" evidence="7">
    <location>
        <begin position="293"/>
        <end position="419"/>
    </location>
</feature>
<evidence type="ECO:0000256" key="2">
    <source>
        <dbReference type="ARBA" id="ARBA00022723"/>
    </source>
</evidence>
<dbReference type="PRINTS" id="PR00619">
    <property type="entry name" value="GATAZNFINGER"/>
</dbReference>
<dbReference type="GeneID" id="25913463"/>
<name>A0A0L0FCJ6_9EUKA</name>
<organism evidence="9 10">
    <name type="scientific">Sphaeroforma arctica JP610</name>
    <dbReference type="NCBI Taxonomy" id="667725"/>
    <lineage>
        <taxon>Eukaryota</taxon>
        <taxon>Ichthyosporea</taxon>
        <taxon>Ichthyophonida</taxon>
        <taxon>Sphaeroforma</taxon>
    </lineage>
</organism>
<dbReference type="PROSITE" id="PS00344">
    <property type="entry name" value="GATA_ZN_FINGER_1"/>
    <property type="match status" value="1"/>
</dbReference>
<evidence type="ECO:0000313" key="10">
    <source>
        <dbReference type="Proteomes" id="UP000054560"/>
    </source>
</evidence>
<keyword evidence="4" id="KW-0862">Zinc</keyword>
<feature type="domain" description="GATA-type" evidence="8">
    <location>
        <begin position="417"/>
        <end position="470"/>
    </location>
</feature>
<evidence type="ECO:0000259" key="8">
    <source>
        <dbReference type="PROSITE" id="PS50114"/>
    </source>
</evidence>
<keyword evidence="2" id="KW-0479">Metal-binding</keyword>
<dbReference type="SUPFAM" id="SSF57716">
    <property type="entry name" value="Glucocorticoid receptor-like (DNA-binding domain)"/>
    <property type="match status" value="1"/>
</dbReference>
<dbReference type="InterPro" id="IPR000679">
    <property type="entry name" value="Znf_GATA"/>
</dbReference>
<dbReference type="Gene3D" id="3.30.50.10">
    <property type="entry name" value="Erythroid Transcription Factor GATA-1, subunit A"/>
    <property type="match status" value="1"/>
</dbReference>
<dbReference type="AlphaFoldDB" id="A0A0L0FCJ6"/>
<comment type="subcellular location">
    <subcellularLocation>
        <location evidence="1">Nucleus</location>
    </subcellularLocation>
</comment>
<feature type="region of interest" description="Disordered" evidence="7">
    <location>
        <begin position="534"/>
        <end position="603"/>
    </location>
</feature>
<feature type="compositionally biased region" description="Polar residues" evidence="7">
    <location>
        <begin position="293"/>
        <end position="323"/>
    </location>
</feature>
<dbReference type="PANTHER" id="PTHR10071">
    <property type="entry name" value="TRANSCRIPTION FACTOR GATA FAMILY MEMBER"/>
    <property type="match status" value="1"/>
</dbReference>
<feature type="compositionally biased region" description="Low complexity" evidence="7">
    <location>
        <begin position="330"/>
        <end position="342"/>
    </location>
</feature>
<dbReference type="PROSITE" id="PS50114">
    <property type="entry name" value="GATA_ZN_FINGER_2"/>
    <property type="match status" value="1"/>
</dbReference>
<dbReference type="STRING" id="667725.A0A0L0FCJ6"/>
<evidence type="ECO:0000313" key="9">
    <source>
        <dbReference type="EMBL" id="KNC74497.1"/>
    </source>
</evidence>
<feature type="compositionally biased region" description="Low complexity" evidence="7">
    <location>
        <begin position="350"/>
        <end position="367"/>
    </location>
</feature>
<reference evidence="9 10" key="1">
    <citation type="submission" date="2011-02" db="EMBL/GenBank/DDBJ databases">
        <title>The Genome Sequence of Sphaeroforma arctica JP610.</title>
        <authorList>
            <consortium name="The Broad Institute Genome Sequencing Platform"/>
            <person name="Russ C."/>
            <person name="Cuomo C."/>
            <person name="Young S.K."/>
            <person name="Zeng Q."/>
            <person name="Gargeya S."/>
            <person name="Alvarado L."/>
            <person name="Berlin A."/>
            <person name="Chapman S.B."/>
            <person name="Chen Z."/>
            <person name="Freedman E."/>
            <person name="Gellesch M."/>
            <person name="Goldberg J."/>
            <person name="Griggs A."/>
            <person name="Gujja S."/>
            <person name="Heilman E."/>
            <person name="Heiman D."/>
            <person name="Howarth C."/>
            <person name="Mehta T."/>
            <person name="Neiman D."/>
            <person name="Pearson M."/>
            <person name="Roberts A."/>
            <person name="Saif S."/>
            <person name="Shea T."/>
            <person name="Shenoy N."/>
            <person name="Sisk P."/>
            <person name="Stolte C."/>
            <person name="Sykes S."/>
            <person name="White J."/>
            <person name="Yandava C."/>
            <person name="Burger G."/>
            <person name="Gray M.W."/>
            <person name="Holland P.W.H."/>
            <person name="King N."/>
            <person name="Lang F.B.F."/>
            <person name="Roger A.J."/>
            <person name="Ruiz-Trillo I."/>
            <person name="Haas B."/>
            <person name="Nusbaum C."/>
            <person name="Birren B."/>
        </authorList>
    </citation>
    <scope>NUCLEOTIDE SEQUENCE [LARGE SCALE GENOMIC DNA]</scope>
    <source>
        <strain evidence="9 10">JP610</strain>
    </source>
</reference>
<evidence type="ECO:0000256" key="1">
    <source>
        <dbReference type="ARBA" id="ARBA00004123"/>
    </source>
</evidence>
<dbReference type="InterPro" id="IPR013088">
    <property type="entry name" value="Znf_NHR/GATA"/>
</dbReference>
<dbReference type="RefSeq" id="XP_014148399.1">
    <property type="nucleotide sequence ID" value="XM_014292924.1"/>
</dbReference>